<dbReference type="PANTHER" id="PTHR20883:SF48">
    <property type="entry name" value="ECTOINE DIOXYGENASE"/>
    <property type="match status" value="1"/>
</dbReference>
<keyword evidence="2" id="KW-0560">Oxidoreductase</keyword>
<dbReference type="SUPFAM" id="SSF51197">
    <property type="entry name" value="Clavaminate synthase-like"/>
    <property type="match status" value="1"/>
</dbReference>
<protein>
    <submittedName>
        <fullName evidence="2">Phytanoyl-CoA dioxygenase family protein</fullName>
    </submittedName>
</protein>
<dbReference type="EMBL" id="JANIBJ010000012">
    <property type="protein sequence ID" value="MCQ8104017.1"/>
    <property type="molecule type" value="Genomic_DNA"/>
</dbReference>
<comment type="caution">
    <text evidence="2">The sequence shown here is derived from an EMBL/GenBank/DDBJ whole genome shotgun (WGS) entry which is preliminary data.</text>
</comment>
<evidence type="ECO:0000313" key="3">
    <source>
        <dbReference type="Proteomes" id="UP001524499"/>
    </source>
</evidence>
<dbReference type="Gene3D" id="2.60.120.620">
    <property type="entry name" value="q2cbj1_9rhob like domain"/>
    <property type="match status" value="1"/>
</dbReference>
<gene>
    <name evidence="2" type="ORF">NP590_07870</name>
</gene>
<keyword evidence="3" id="KW-1185">Reference proteome</keyword>
<dbReference type="GO" id="GO:0051213">
    <property type="term" value="F:dioxygenase activity"/>
    <property type="evidence" value="ECO:0007669"/>
    <property type="project" value="UniProtKB-KW"/>
</dbReference>
<accession>A0ABT1TEW8</accession>
<comment type="cofactor">
    <cofactor evidence="1">
        <name>Fe(2+)</name>
        <dbReference type="ChEBI" id="CHEBI:29033"/>
    </cofactor>
</comment>
<dbReference type="Proteomes" id="UP001524499">
    <property type="component" value="Unassembled WGS sequence"/>
</dbReference>
<proteinExistence type="predicted"/>
<evidence type="ECO:0000256" key="1">
    <source>
        <dbReference type="ARBA" id="ARBA00001954"/>
    </source>
</evidence>
<organism evidence="2 3">
    <name type="scientific">Methylomonas subterranea</name>
    <dbReference type="NCBI Taxonomy" id="2952225"/>
    <lineage>
        <taxon>Bacteria</taxon>
        <taxon>Pseudomonadati</taxon>
        <taxon>Pseudomonadota</taxon>
        <taxon>Gammaproteobacteria</taxon>
        <taxon>Methylococcales</taxon>
        <taxon>Methylococcaceae</taxon>
        <taxon>Methylomonas</taxon>
    </lineage>
</organism>
<keyword evidence="2" id="KW-0223">Dioxygenase</keyword>
<sequence>MAKLLAGSEVDSLINELSAFEGRTNNHGVRDLMSKVPSVRRLADSVPLMAIAKEILGDNAKPVRSVFFDKVPTANWNVAWHQDTSIAVKSKHEVAGFGPWSEKQGIVHVEPPVAYLANILSLRLHLDIANKVSGVLRVVAGTHRNGRVAAQDIIEIVGNSRIVECNANRGDVLLMNPLLFHSSRKAVSPSHRRVVHIEYSAMALPEPLAWYE</sequence>
<name>A0ABT1TEW8_9GAMM</name>
<dbReference type="InterPro" id="IPR008775">
    <property type="entry name" value="Phytyl_CoA_dOase-like"/>
</dbReference>
<dbReference type="Pfam" id="PF05721">
    <property type="entry name" value="PhyH"/>
    <property type="match status" value="1"/>
</dbReference>
<dbReference type="PANTHER" id="PTHR20883">
    <property type="entry name" value="PHYTANOYL-COA DIOXYGENASE DOMAIN CONTAINING 1"/>
    <property type="match status" value="1"/>
</dbReference>
<evidence type="ECO:0000313" key="2">
    <source>
        <dbReference type="EMBL" id="MCQ8104017.1"/>
    </source>
</evidence>
<reference evidence="2 3" key="1">
    <citation type="submission" date="2022-07" db="EMBL/GenBank/DDBJ databases">
        <title>Methylomonas rivi sp. nov., Methylomonas rosea sp. nov., Methylomonas aureus sp. nov. and Methylomonas subterranea sp. nov., four novel methanotrophs isolated from a freshwater creek and the deep terrestrial subsurface.</title>
        <authorList>
            <person name="Abin C."/>
            <person name="Sankaranarayanan K."/>
            <person name="Garner C."/>
            <person name="Sindelar R."/>
            <person name="Kotary K."/>
            <person name="Garner R."/>
            <person name="Barclay S."/>
            <person name="Lawson P."/>
            <person name="Krumholz L."/>
        </authorList>
    </citation>
    <scope>NUCLEOTIDE SEQUENCE [LARGE SCALE GENOMIC DNA]</scope>
    <source>
        <strain evidence="2 3">SURF-2</strain>
    </source>
</reference>